<feature type="repeat" description="RCC1" evidence="2">
    <location>
        <begin position="214"/>
        <end position="270"/>
    </location>
</feature>
<dbReference type="EMBL" id="JAOAOG010000274">
    <property type="protein sequence ID" value="KAJ6233788.1"/>
    <property type="molecule type" value="Genomic_DNA"/>
</dbReference>
<comment type="caution">
    <text evidence="5">The sequence shown here is derived from an EMBL/GenBank/DDBJ whole genome shotgun (WGS) entry which is preliminary data.</text>
</comment>
<dbReference type="PROSITE" id="PS50097">
    <property type="entry name" value="BTB"/>
    <property type="match status" value="1"/>
</dbReference>
<dbReference type="SUPFAM" id="SSF50985">
    <property type="entry name" value="RCC1/BLIP-II"/>
    <property type="match status" value="1"/>
</dbReference>
<protein>
    <recommendedName>
        <fullName evidence="4">BTB domain-containing protein</fullName>
    </recommendedName>
</protein>
<feature type="domain" description="BTB" evidence="4">
    <location>
        <begin position="538"/>
        <end position="608"/>
    </location>
</feature>
<accession>A0ABQ8XMB6</accession>
<sequence length="649" mass="75714">MTLNYYISPTTFLEPLGNEDPISGIEFQQDLCHIRNIQGGMKSMHLFQLGDSGLLSFGKQDTKYEQQYETLPNKIVAISSGMYHMLLVDEKGKAYSFSKSNFNRLGQNLEKTIVAYRATLIDYFEENDLFVHDVACCCNSSYFLCSPKKGNETQKEKCEDQNCYSLYSCGWCQFLGLDKEEDGYITFPERVSDNVTRVFSGTYAYNFWYLTQDNKLMGAGENNHTKLGWDQEDFLAALYKPIEVPVNGFKTCDIKDLQGGYQHSLLLTKNGELYGVGFRSSNGLGRPADQFTKIEALNNICVYQMLIFKAFNVILTDQGLYYWGEQCDFTKKKLTSAIPQKLQITESICFEDYNIFTSGLDTFFLIHNSQHQDTIEDLKNLFKSKRLSDDQIFDIPVHKTWVEIRIGKSLNSFKNWIKEMNFKKEQVLDCLNWVYSNKKFPNSNSFKLFLDEFIINKEFTDSTLEQSLTKLYQDEDSKNFSLKVKTQTLENKLKIDPNNEKEKLIEKQVQELELDQKQKQKQKQEQEEEEEEEEEEEQEQELSKEFEEIRVHDFLLFARSGLFRAFFDFTNEKEKQITNQVQDYSGKSLATLKIFIKYLYTGKIELTKDNENSKSIAEELQDANEYYQLNTRSGFLLKLNKIKKELNLD</sequence>
<dbReference type="Gene3D" id="3.30.710.10">
    <property type="entry name" value="Potassium Channel Kv1.1, Chain A"/>
    <property type="match status" value="1"/>
</dbReference>
<evidence type="ECO:0000313" key="6">
    <source>
        <dbReference type="Proteomes" id="UP001150062"/>
    </source>
</evidence>
<dbReference type="PANTHER" id="PTHR22870">
    <property type="entry name" value="REGULATOR OF CHROMOSOME CONDENSATION"/>
    <property type="match status" value="1"/>
</dbReference>
<dbReference type="PANTHER" id="PTHR22870:SF408">
    <property type="entry name" value="OS09G0560450 PROTEIN"/>
    <property type="match status" value="1"/>
</dbReference>
<dbReference type="InterPro" id="IPR000408">
    <property type="entry name" value="Reg_chr_condens"/>
</dbReference>
<dbReference type="SUPFAM" id="SSF54695">
    <property type="entry name" value="POZ domain"/>
    <property type="match status" value="1"/>
</dbReference>
<reference evidence="5" key="1">
    <citation type="submission" date="2022-08" db="EMBL/GenBank/DDBJ databases">
        <title>Novel sulfate-reducing endosymbionts in the free-living metamonad Anaeramoeba.</title>
        <authorList>
            <person name="Jerlstrom-Hultqvist J."/>
            <person name="Cepicka I."/>
            <person name="Gallot-Lavallee L."/>
            <person name="Salas-Leiva D."/>
            <person name="Curtis B.A."/>
            <person name="Zahonova K."/>
            <person name="Pipaliya S."/>
            <person name="Dacks J."/>
            <person name="Roger A.J."/>
        </authorList>
    </citation>
    <scope>NUCLEOTIDE SEQUENCE</scope>
    <source>
        <strain evidence="5">Schooner1</strain>
    </source>
</reference>
<keyword evidence="6" id="KW-1185">Reference proteome</keyword>
<dbReference type="InterPro" id="IPR011333">
    <property type="entry name" value="SKP1/BTB/POZ_sf"/>
</dbReference>
<proteinExistence type="predicted"/>
<dbReference type="Proteomes" id="UP001150062">
    <property type="component" value="Unassembled WGS sequence"/>
</dbReference>
<dbReference type="Pfam" id="PF00651">
    <property type="entry name" value="BTB"/>
    <property type="match status" value="1"/>
</dbReference>
<dbReference type="InterPro" id="IPR051210">
    <property type="entry name" value="Ub_ligase/GEF_domain"/>
</dbReference>
<evidence type="ECO:0000256" key="2">
    <source>
        <dbReference type="PROSITE-ProRule" id="PRU00235"/>
    </source>
</evidence>
<evidence type="ECO:0000313" key="5">
    <source>
        <dbReference type="EMBL" id="KAJ6233788.1"/>
    </source>
</evidence>
<keyword evidence="1" id="KW-0677">Repeat</keyword>
<organism evidence="5 6">
    <name type="scientific">Anaeramoeba flamelloides</name>
    <dbReference type="NCBI Taxonomy" id="1746091"/>
    <lineage>
        <taxon>Eukaryota</taxon>
        <taxon>Metamonada</taxon>
        <taxon>Anaeramoebidae</taxon>
        <taxon>Anaeramoeba</taxon>
    </lineage>
</organism>
<dbReference type="InterPro" id="IPR009091">
    <property type="entry name" value="RCC1/BLIP-II"/>
</dbReference>
<feature type="compositionally biased region" description="Acidic residues" evidence="3">
    <location>
        <begin position="526"/>
        <end position="540"/>
    </location>
</feature>
<dbReference type="Gene3D" id="2.130.10.30">
    <property type="entry name" value="Regulator of chromosome condensation 1/beta-lactamase-inhibitor protein II"/>
    <property type="match status" value="1"/>
</dbReference>
<dbReference type="InterPro" id="IPR000210">
    <property type="entry name" value="BTB/POZ_dom"/>
</dbReference>
<feature type="region of interest" description="Disordered" evidence="3">
    <location>
        <begin position="518"/>
        <end position="543"/>
    </location>
</feature>
<evidence type="ECO:0000256" key="3">
    <source>
        <dbReference type="SAM" id="MobiDB-lite"/>
    </source>
</evidence>
<dbReference type="CDD" id="cd18186">
    <property type="entry name" value="BTB_POZ_ZBTB_KLHL-like"/>
    <property type="match status" value="1"/>
</dbReference>
<evidence type="ECO:0000256" key="1">
    <source>
        <dbReference type="ARBA" id="ARBA00022737"/>
    </source>
</evidence>
<evidence type="ECO:0000259" key="4">
    <source>
        <dbReference type="PROSITE" id="PS50097"/>
    </source>
</evidence>
<gene>
    <name evidence="5" type="ORF">M0813_29649</name>
</gene>
<name>A0ABQ8XMB6_9EUKA</name>
<dbReference type="PROSITE" id="PS50012">
    <property type="entry name" value="RCC1_3"/>
    <property type="match status" value="1"/>
</dbReference>